<keyword evidence="1" id="KW-0223">Dioxygenase</keyword>
<organism evidence="1 2">
    <name type="scientific">Senna tora</name>
    <dbReference type="NCBI Taxonomy" id="362788"/>
    <lineage>
        <taxon>Eukaryota</taxon>
        <taxon>Viridiplantae</taxon>
        <taxon>Streptophyta</taxon>
        <taxon>Embryophyta</taxon>
        <taxon>Tracheophyta</taxon>
        <taxon>Spermatophyta</taxon>
        <taxon>Magnoliopsida</taxon>
        <taxon>eudicotyledons</taxon>
        <taxon>Gunneridae</taxon>
        <taxon>Pentapetalae</taxon>
        <taxon>rosids</taxon>
        <taxon>fabids</taxon>
        <taxon>Fabales</taxon>
        <taxon>Fabaceae</taxon>
        <taxon>Caesalpinioideae</taxon>
        <taxon>Cassia clade</taxon>
        <taxon>Senna</taxon>
    </lineage>
</organism>
<comment type="caution">
    <text evidence="1">The sequence shown here is derived from an EMBL/GenBank/DDBJ whole genome shotgun (WGS) entry which is preliminary data.</text>
</comment>
<name>A0A834WG51_9FABA</name>
<proteinExistence type="predicted"/>
<evidence type="ECO:0000313" key="2">
    <source>
        <dbReference type="Proteomes" id="UP000634136"/>
    </source>
</evidence>
<reference evidence="1" key="1">
    <citation type="submission" date="2020-09" db="EMBL/GenBank/DDBJ databases">
        <title>Genome-Enabled Discovery of Anthraquinone Biosynthesis in Senna tora.</title>
        <authorList>
            <person name="Kang S.-H."/>
            <person name="Pandey R.P."/>
            <person name="Lee C.-M."/>
            <person name="Sim J.-S."/>
            <person name="Jeong J.-T."/>
            <person name="Choi B.-S."/>
            <person name="Jung M."/>
            <person name="Ginzburg D."/>
            <person name="Zhao K."/>
            <person name="Won S.Y."/>
            <person name="Oh T.-J."/>
            <person name="Yu Y."/>
            <person name="Kim N.-H."/>
            <person name="Lee O.R."/>
            <person name="Lee T.-H."/>
            <person name="Bashyal P."/>
            <person name="Kim T.-S."/>
            <person name="Lee W.-H."/>
            <person name="Kawkins C."/>
            <person name="Kim C.-K."/>
            <person name="Kim J.S."/>
            <person name="Ahn B.O."/>
            <person name="Rhee S.Y."/>
            <person name="Sohng J.K."/>
        </authorList>
    </citation>
    <scope>NUCLEOTIDE SEQUENCE</scope>
    <source>
        <tissue evidence="1">Leaf</tissue>
    </source>
</reference>
<dbReference type="AlphaFoldDB" id="A0A834WG51"/>
<sequence length="34" mass="3834">MRVFRFSLEEVKPGVSEAERIGGLLVMSPSERLI</sequence>
<gene>
    <name evidence="1" type="ORF">G2W53_023561</name>
</gene>
<accession>A0A834WG51</accession>
<dbReference type="EMBL" id="JAAIUW010000008">
    <property type="protein sequence ID" value="KAF7818106.1"/>
    <property type="molecule type" value="Genomic_DNA"/>
</dbReference>
<dbReference type="GO" id="GO:0051213">
    <property type="term" value="F:dioxygenase activity"/>
    <property type="evidence" value="ECO:0007669"/>
    <property type="project" value="UniProtKB-KW"/>
</dbReference>
<keyword evidence="2" id="KW-1185">Reference proteome</keyword>
<protein>
    <submittedName>
        <fullName evidence="1">Gibberellin 2-beta-dioxygenase 2</fullName>
    </submittedName>
</protein>
<dbReference type="Proteomes" id="UP000634136">
    <property type="component" value="Unassembled WGS sequence"/>
</dbReference>
<keyword evidence="1" id="KW-0560">Oxidoreductase</keyword>
<evidence type="ECO:0000313" key="1">
    <source>
        <dbReference type="EMBL" id="KAF7818106.1"/>
    </source>
</evidence>